<dbReference type="PANTHER" id="PTHR31407">
    <property type="match status" value="1"/>
</dbReference>
<gene>
    <name evidence="2" type="ORF">WN944_023094</name>
</gene>
<organism evidence="2 3">
    <name type="scientific">Citrus x changshan-huyou</name>
    <dbReference type="NCBI Taxonomy" id="2935761"/>
    <lineage>
        <taxon>Eukaryota</taxon>
        <taxon>Viridiplantae</taxon>
        <taxon>Streptophyta</taxon>
        <taxon>Embryophyta</taxon>
        <taxon>Tracheophyta</taxon>
        <taxon>Spermatophyta</taxon>
        <taxon>Magnoliopsida</taxon>
        <taxon>eudicotyledons</taxon>
        <taxon>Gunneridae</taxon>
        <taxon>Pentapetalae</taxon>
        <taxon>rosids</taxon>
        <taxon>malvids</taxon>
        <taxon>Sapindales</taxon>
        <taxon>Rutaceae</taxon>
        <taxon>Aurantioideae</taxon>
        <taxon>Citrus</taxon>
    </lineage>
</organism>
<name>A0AAP0QWN0_9ROSI</name>
<dbReference type="GO" id="GO:0015979">
    <property type="term" value="P:photosynthesis"/>
    <property type="evidence" value="ECO:0007669"/>
    <property type="project" value="InterPro"/>
</dbReference>
<dbReference type="Proteomes" id="UP001428341">
    <property type="component" value="Unassembled WGS sequence"/>
</dbReference>
<dbReference type="GO" id="GO:0005509">
    <property type="term" value="F:calcium ion binding"/>
    <property type="evidence" value="ECO:0007669"/>
    <property type="project" value="InterPro"/>
</dbReference>
<dbReference type="AlphaFoldDB" id="A0AAP0QWN0"/>
<reference evidence="2 3" key="1">
    <citation type="submission" date="2024-05" db="EMBL/GenBank/DDBJ databases">
        <title>Haplotype-resolved chromosome-level genome assembly of Huyou (Citrus changshanensis).</title>
        <authorList>
            <person name="Miao C."/>
            <person name="Chen W."/>
            <person name="Wu Y."/>
            <person name="Wang L."/>
            <person name="Zhao S."/>
            <person name="Grierson D."/>
            <person name="Xu C."/>
            <person name="Chen K."/>
        </authorList>
    </citation>
    <scope>NUCLEOTIDE SEQUENCE [LARGE SCALE GENOMIC DNA]</scope>
    <source>
        <strain evidence="2">01-14</strain>
        <tissue evidence="2">Leaf</tissue>
    </source>
</reference>
<dbReference type="PANTHER" id="PTHR31407:SF3">
    <property type="entry name" value="PSBP DOMAIN-CONTAINING PROTEIN 2, CHLOROPLASTIC"/>
    <property type="match status" value="1"/>
</dbReference>
<dbReference type="EMBL" id="JBCGBO010000001">
    <property type="protein sequence ID" value="KAK9230127.1"/>
    <property type="molecule type" value="Genomic_DNA"/>
</dbReference>
<proteinExistence type="predicted"/>
<protein>
    <recommendedName>
        <fullName evidence="1">PsbP C-terminal domain-containing protein</fullName>
    </recommendedName>
</protein>
<feature type="domain" description="PsbP C-terminal" evidence="1">
    <location>
        <begin position="80"/>
        <end position="261"/>
    </location>
</feature>
<sequence length="266" mass="29203">MALQICLALSISSHNSLNHSPMSSSPSTLISFSVQTKKKTVVELSSLRLSKRELCFSSFVLILNGLYPKLSKASLPEEMELQRYTDSNEGFTLLRPSSWIKVDKAGATVLFEEANKGTNNLGVVVNPVRVASLGEFGTPQFVADKLIQAEKRKEDKDGITWHFHGIITDLKVCGGALVVPESTIDTELIGASERSGHGGLQVYEFEYKVDSSRGGLKRIFSAAFVASKKLYLLNITHSDKPESPLDTHTRMMLEEVLHSFDAAPTT</sequence>
<dbReference type="SUPFAM" id="SSF55724">
    <property type="entry name" value="Mog1p/PsbP-like"/>
    <property type="match status" value="1"/>
</dbReference>
<dbReference type="Pfam" id="PF01789">
    <property type="entry name" value="PsbP"/>
    <property type="match status" value="1"/>
</dbReference>
<dbReference type="Gene3D" id="3.40.1000.10">
    <property type="entry name" value="Mog1/PsbP, alpha/beta/alpha sandwich"/>
    <property type="match status" value="1"/>
</dbReference>
<evidence type="ECO:0000259" key="1">
    <source>
        <dbReference type="Pfam" id="PF01789"/>
    </source>
</evidence>
<dbReference type="InterPro" id="IPR002683">
    <property type="entry name" value="PsbP_C"/>
</dbReference>
<evidence type="ECO:0000313" key="2">
    <source>
        <dbReference type="EMBL" id="KAK9230127.1"/>
    </source>
</evidence>
<accession>A0AAP0QWN0</accession>
<dbReference type="GO" id="GO:0009654">
    <property type="term" value="C:photosystem II oxygen evolving complex"/>
    <property type="evidence" value="ECO:0007669"/>
    <property type="project" value="InterPro"/>
</dbReference>
<evidence type="ECO:0000313" key="3">
    <source>
        <dbReference type="Proteomes" id="UP001428341"/>
    </source>
</evidence>
<dbReference type="GO" id="GO:0019898">
    <property type="term" value="C:extrinsic component of membrane"/>
    <property type="evidence" value="ECO:0007669"/>
    <property type="project" value="InterPro"/>
</dbReference>
<keyword evidence="3" id="KW-1185">Reference proteome</keyword>
<comment type="caution">
    <text evidence="2">The sequence shown here is derived from an EMBL/GenBank/DDBJ whole genome shotgun (WGS) entry which is preliminary data.</text>
</comment>
<dbReference type="InterPro" id="IPR016123">
    <property type="entry name" value="Mog1/PsbP_a/b/a-sand"/>
</dbReference>